<sequence length="74" mass="8094">MAVKVGTTCLQWTQPIIPQSPSSSQTLASTNSSPSSKRWNRSEGGALVCRFVQRSDRSTLLLAPFLVAEPLTFR</sequence>
<evidence type="ECO:0000313" key="3">
    <source>
        <dbReference type="Proteomes" id="UP001163823"/>
    </source>
</evidence>
<name>A0AAD7KV78_QUISA</name>
<keyword evidence="3" id="KW-1185">Reference proteome</keyword>
<protein>
    <submittedName>
        <fullName evidence="2">Tetratricopeptide repeat-like superfamily protein</fullName>
    </submittedName>
</protein>
<dbReference type="Proteomes" id="UP001163823">
    <property type="component" value="Chromosome 13"/>
</dbReference>
<evidence type="ECO:0000313" key="2">
    <source>
        <dbReference type="EMBL" id="KAJ7946415.1"/>
    </source>
</evidence>
<dbReference type="EMBL" id="JARAOO010000013">
    <property type="protein sequence ID" value="KAJ7946415.1"/>
    <property type="molecule type" value="Genomic_DNA"/>
</dbReference>
<gene>
    <name evidence="2" type="ORF">O6P43_031353</name>
</gene>
<feature type="region of interest" description="Disordered" evidence="1">
    <location>
        <begin position="16"/>
        <end position="41"/>
    </location>
</feature>
<accession>A0AAD7KV78</accession>
<organism evidence="2 3">
    <name type="scientific">Quillaja saponaria</name>
    <name type="common">Soap bark tree</name>
    <dbReference type="NCBI Taxonomy" id="32244"/>
    <lineage>
        <taxon>Eukaryota</taxon>
        <taxon>Viridiplantae</taxon>
        <taxon>Streptophyta</taxon>
        <taxon>Embryophyta</taxon>
        <taxon>Tracheophyta</taxon>
        <taxon>Spermatophyta</taxon>
        <taxon>Magnoliopsida</taxon>
        <taxon>eudicotyledons</taxon>
        <taxon>Gunneridae</taxon>
        <taxon>Pentapetalae</taxon>
        <taxon>rosids</taxon>
        <taxon>fabids</taxon>
        <taxon>Fabales</taxon>
        <taxon>Quillajaceae</taxon>
        <taxon>Quillaja</taxon>
    </lineage>
</organism>
<proteinExistence type="predicted"/>
<comment type="caution">
    <text evidence="2">The sequence shown here is derived from an EMBL/GenBank/DDBJ whole genome shotgun (WGS) entry which is preliminary data.</text>
</comment>
<evidence type="ECO:0000256" key="1">
    <source>
        <dbReference type="SAM" id="MobiDB-lite"/>
    </source>
</evidence>
<dbReference type="AlphaFoldDB" id="A0AAD7KV78"/>
<reference evidence="2" key="1">
    <citation type="journal article" date="2023" name="Science">
        <title>Elucidation of the pathway for biosynthesis of saponin adjuvants from the soapbark tree.</title>
        <authorList>
            <person name="Reed J."/>
            <person name="Orme A."/>
            <person name="El-Demerdash A."/>
            <person name="Owen C."/>
            <person name="Martin L.B.B."/>
            <person name="Misra R.C."/>
            <person name="Kikuchi S."/>
            <person name="Rejzek M."/>
            <person name="Martin A.C."/>
            <person name="Harkess A."/>
            <person name="Leebens-Mack J."/>
            <person name="Louveau T."/>
            <person name="Stephenson M.J."/>
            <person name="Osbourn A."/>
        </authorList>
    </citation>
    <scope>NUCLEOTIDE SEQUENCE</scope>
    <source>
        <strain evidence="2">S10</strain>
    </source>
</reference>
<feature type="compositionally biased region" description="Low complexity" evidence="1">
    <location>
        <begin position="16"/>
        <end position="36"/>
    </location>
</feature>